<sequence>MKAWYLLYCKSRGEVRAQQNLAMQNIETYLPTLSKKVTLKGESTIKRTHLFPSYVFIYFDPLETSVSRIHSTRGVVRIVGCKEVMTPIHESIIKAIRQREANLLAAINNKKIATETLEDKFTAGDKVRFTQGPFVDLEGIFSEKSGDKRCHILFELMGQQQLIIVNSESLEPVLS</sequence>
<evidence type="ECO:0000259" key="5">
    <source>
        <dbReference type="SMART" id="SM00738"/>
    </source>
</evidence>
<dbReference type="EMBL" id="JAKIKS010000013">
    <property type="protein sequence ID" value="MCL1123871.1"/>
    <property type="molecule type" value="Genomic_DNA"/>
</dbReference>
<dbReference type="Proteomes" id="UP001203423">
    <property type="component" value="Unassembled WGS sequence"/>
</dbReference>
<dbReference type="SUPFAM" id="SSF82679">
    <property type="entry name" value="N-utilization substance G protein NusG, N-terminal domain"/>
    <property type="match status" value="1"/>
</dbReference>
<evidence type="ECO:0000256" key="4">
    <source>
        <dbReference type="HAMAP-Rule" id="MF_00951"/>
    </source>
</evidence>
<dbReference type="HAMAP" id="MF_00951">
    <property type="entry name" value="RfaH"/>
    <property type="match status" value="1"/>
</dbReference>
<dbReference type="CDD" id="cd09892">
    <property type="entry name" value="NGN_SP_RfaH"/>
    <property type="match status" value="1"/>
</dbReference>
<accession>A0ABT0L847</accession>
<comment type="similarity">
    <text evidence="4">Belongs to the RfaH family.</text>
</comment>
<dbReference type="RefSeq" id="WP_248939154.1">
    <property type="nucleotide sequence ID" value="NZ_JAKIKS010000013.1"/>
</dbReference>
<keyword evidence="7" id="KW-1185">Reference proteome</keyword>
<keyword evidence="3 4" id="KW-0804">Transcription</keyword>
<dbReference type="InterPro" id="IPR036735">
    <property type="entry name" value="NGN_dom_sf"/>
</dbReference>
<dbReference type="InterPro" id="IPR043425">
    <property type="entry name" value="NusG-like"/>
</dbReference>
<evidence type="ECO:0000256" key="3">
    <source>
        <dbReference type="ARBA" id="ARBA00023163"/>
    </source>
</evidence>
<comment type="subunit">
    <text evidence="4">Interacts with both the nontemplate DNA and the RNA polymerase (RNAP).</text>
</comment>
<proteinExistence type="inferred from homology"/>
<feature type="domain" description="NusG-like N-terminal" evidence="5">
    <location>
        <begin position="1"/>
        <end position="100"/>
    </location>
</feature>
<dbReference type="InterPro" id="IPR006645">
    <property type="entry name" value="NGN-like_dom"/>
</dbReference>
<keyword evidence="2 4" id="KW-0805">Transcription regulation</keyword>
<evidence type="ECO:0000313" key="6">
    <source>
        <dbReference type="EMBL" id="MCL1123871.1"/>
    </source>
</evidence>
<dbReference type="NCBIfam" id="TIGR01955">
    <property type="entry name" value="RfaH"/>
    <property type="match status" value="1"/>
</dbReference>
<evidence type="ECO:0000313" key="7">
    <source>
        <dbReference type="Proteomes" id="UP001203423"/>
    </source>
</evidence>
<evidence type="ECO:0000256" key="1">
    <source>
        <dbReference type="ARBA" id="ARBA00022814"/>
    </source>
</evidence>
<protein>
    <recommendedName>
        <fullName evidence="4">Transcription antitermination protein RfaH</fullName>
    </recommendedName>
</protein>
<dbReference type="Pfam" id="PF02357">
    <property type="entry name" value="NusG"/>
    <property type="match status" value="1"/>
</dbReference>
<keyword evidence="1 4" id="KW-0889">Transcription antitermination</keyword>
<gene>
    <name evidence="4 6" type="primary">rfaH</name>
    <name evidence="6" type="ORF">L2764_05090</name>
</gene>
<dbReference type="Gene3D" id="3.30.70.940">
    <property type="entry name" value="NusG, N-terminal domain"/>
    <property type="match status" value="1"/>
</dbReference>
<name>A0ABT0L847_9GAMM</name>
<reference evidence="6 7" key="1">
    <citation type="submission" date="2022-01" db="EMBL/GenBank/DDBJ databases">
        <title>Whole genome-based taxonomy of the Shewanellaceae.</title>
        <authorList>
            <person name="Martin-Rodriguez A.J."/>
        </authorList>
    </citation>
    <scope>NUCLEOTIDE SEQUENCE [LARGE SCALE GENOMIC DNA]</scope>
    <source>
        <strain evidence="6 7">DSM 17177</strain>
    </source>
</reference>
<dbReference type="PANTHER" id="PTHR30265">
    <property type="entry name" value="RHO-INTERACTING TRANSCRIPTION TERMINATION FACTOR NUSG"/>
    <property type="match status" value="1"/>
</dbReference>
<keyword evidence="4" id="KW-0238">DNA-binding</keyword>
<dbReference type="SMART" id="SM00738">
    <property type="entry name" value="NGN"/>
    <property type="match status" value="1"/>
</dbReference>
<dbReference type="PANTHER" id="PTHR30265:SF7">
    <property type="entry name" value="TRANSCRIPTION ANTITERMINATION PROTEIN RFAH"/>
    <property type="match status" value="1"/>
</dbReference>
<evidence type="ECO:0000256" key="2">
    <source>
        <dbReference type="ARBA" id="ARBA00023015"/>
    </source>
</evidence>
<comment type="function">
    <text evidence="4">Enhances distal genes transcription elongation in a specialized subset of operons that encode extracytoplasmic components.</text>
</comment>
<dbReference type="InterPro" id="IPR008991">
    <property type="entry name" value="Translation_prot_SH3-like_sf"/>
</dbReference>
<dbReference type="SUPFAM" id="SSF50104">
    <property type="entry name" value="Translation proteins SH3-like domain"/>
    <property type="match status" value="1"/>
</dbReference>
<dbReference type="InterPro" id="IPR010215">
    <property type="entry name" value="Transcription_antiterm_RfaH"/>
</dbReference>
<comment type="caution">
    <text evidence="6">The sequence shown here is derived from an EMBL/GenBank/DDBJ whole genome shotgun (WGS) entry which is preliminary data.</text>
</comment>
<organism evidence="6 7">
    <name type="scientific">Shewanella surugensis</name>
    <dbReference type="NCBI Taxonomy" id="212020"/>
    <lineage>
        <taxon>Bacteria</taxon>
        <taxon>Pseudomonadati</taxon>
        <taxon>Pseudomonadota</taxon>
        <taxon>Gammaproteobacteria</taxon>
        <taxon>Alteromonadales</taxon>
        <taxon>Shewanellaceae</taxon>
        <taxon>Shewanella</taxon>
    </lineage>
</organism>